<dbReference type="GO" id="GO:0005737">
    <property type="term" value="C:cytoplasm"/>
    <property type="evidence" value="ECO:0007669"/>
    <property type="project" value="TreeGrafter"/>
</dbReference>
<dbReference type="HAMAP" id="MF_00634">
    <property type="entry name" value="UPF0235"/>
    <property type="match status" value="1"/>
</dbReference>
<comment type="similarity">
    <text evidence="1 2">Belongs to the UPF0235 family.</text>
</comment>
<dbReference type="InterPro" id="IPR003746">
    <property type="entry name" value="DUF167"/>
</dbReference>
<dbReference type="InterPro" id="IPR036591">
    <property type="entry name" value="YggU-like_sf"/>
</dbReference>
<evidence type="ECO:0000313" key="4">
    <source>
        <dbReference type="Proteomes" id="UP000630660"/>
    </source>
</evidence>
<dbReference type="PANTHER" id="PTHR13420:SF7">
    <property type="entry name" value="UPF0235 PROTEIN C15ORF40"/>
    <property type="match status" value="1"/>
</dbReference>
<dbReference type="Gene3D" id="3.30.1200.10">
    <property type="entry name" value="YggU-like"/>
    <property type="match status" value="1"/>
</dbReference>
<dbReference type="EMBL" id="WJKJ01000316">
    <property type="protein sequence ID" value="MBD3365448.1"/>
    <property type="molecule type" value="Genomic_DNA"/>
</dbReference>
<name>A0A9D5KAE3_UNCW3</name>
<dbReference type="PANTHER" id="PTHR13420">
    <property type="entry name" value="UPF0235 PROTEIN C15ORF40"/>
    <property type="match status" value="1"/>
</dbReference>
<gene>
    <name evidence="3" type="ORF">GF359_09575</name>
</gene>
<evidence type="ECO:0000256" key="2">
    <source>
        <dbReference type="HAMAP-Rule" id="MF_00634"/>
    </source>
</evidence>
<dbReference type="AlphaFoldDB" id="A0A9D5KAE3"/>
<comment type="caution">
    <text evidence="3">The sequence shown here is derived from an EMBL/GenBank/DDBJ whole genome shotgun (WGS) entry which is preliminary data.</text>
</comment>
<accession>A0A9D5KAE3</accession>
<dbReference type="Proteomes" id="UP000630660">
    <property type="component" value="Unassembled WGS sequence"/>
</dbReference>
<sequence>MDEIKVKVVPKSSRARVERLGDDTLKVWVHSAPEKGKANREVRALLARYFSIPRSCIRLIGGERSRTKTFSLDTSRERHNIKDSCKED</sequence>
<protein>
    <recommendedName>
        <fullName evidence="2">UPF0235 protein GF359_09575</fullName>
    </recommendedName>
</protein>
<proteinExistence type="inferred from homology"/>
<reference evidence="3" key="1">
    <citation type="submission" date="2019-11" db="EMBL/GenBank/DDBJ databases">
        <title>Microbial mats filling the niche in hypersaline microbial mats.</title>
        <authorList>
            <person name="Wong H.L."/>
            <person name="Macleod F.I."/>
            <person name="White R.A. III"/>
            <person name="Burns B.P."/>
        </authorList>
    </citation>
    <scope>NUCLEOTIDE SEQUENCE</scope>
    <source>
        <strain evidence="3">Bin_327</strain>
    </source>
</reference>
<evidence type="ECO:0000313" key="3">
    <source>
        <dbReference type="EMBL" id="MBD3365448.1"/>
    </source>
</evidence>
<organism evidence="3 4">
    <name type="scientific">candidate division WOR-3 bacterium</name>
    <dbReference type="NCBI Taxonomy" id="2052148"/>
    <lineage>
        <taxon>Bacteria</taxon>
        <taxon>Bacteria division WOR-3</taxon>
    </lineage>
</organism>
<dbReference type="NCBIfam" id="TIGR00251">
    <property type="entry name" value="DUF167 family protein"/>
    <property type="match status" value="1"/>
</dbReference>
<dbReference type="SUPFAM" id="SSF69786">
    <property type="entry name" value="YggU-like"/>
    <property type="match status" value="1"/>
</dbReference>
<dbReference type="Pfam" id="PF02594">
    <property type="entry name" value="DUF167"/>
    <property type="match status" value="1"/>
</dbReference>
<dbReference type="SMART" id="SM01152">
    <property type="entry name" value="DUF167"/>
    <property type="match status" value="1"/>
</dbReference>
<evidence type="ECO:0000256" key="1">
    <source>
        <dbReference type="ARBA" id="ARBA00010364"/>
    </source>
</evidence>